<organism evidence="3 4">
    <name type="scientific">Mya arenaria</name>
    <name type="common">Soft-shell clam</name>
    <dbReference type="NCBI Taxonomy" id="6604"/>
    <lineage>
        <taxon>Eukaryota</taxon>
        <taxon>Metazoa</taxon>
        <taxon>Spiralia</taxon>
        <taxon>Lophotrochozoa</taxon>
        <taxon>Mollusca</taxon>
        <taxon>Bivalvia</taxon>
        <taxon>Autobranchia</taxon>
        <taxon>Heteroconchia</taxon>
        <taxon>Euheterodonta</taxon>
        <taxon>Imparidentia</taxon>
        <taxon>Neoheterodontei</taxon>
        <taxon>Myida</taxon>
        <taxon>Myoidea</taxon>
        <taxon>Myidae</taxon>
        <taxon>Mya</taxon>
    </lineage>
</organism>
<evidence type="ECO:0008006" key="5">
    <source>
        <dbReference type="Google" id="ProtNLM"/>
    </source>
</evidence>
<evidence type="ECO:0000313" key="3">
    <source>
        <dbReference type="EMBL" id="WAR11757.1"/>
    </source>
</evidence>
<feature type="compositionally biased region" description="Basic and acidic residues" evidence="2">
    <location>
        <begin position="20"/>
        <end position="32"/>
    </location>
</feature>
<dbReference type="SUPFAM" id="SSF57845">
    <property type="entry name" value="B-box zinc-binding domain"/>
    <property type="match status" value="1"/>
</dbReference>
<feature type="region of interest" description="Disordered" evidence="2">
    <location>
        <begin position="1"/>
        <end position="36"/>
    </location>
</feature>
<keyword evidence="1" id="KW-0175">Coiled coil</keyword>
<keyword evidence="4" id="KW-1185">Reference proteome</keyword>
<dbReference type="Proteomes" id="UP001164746">
    <property type="component" value="Chromosome 8"/>
</dbReference>
<protein>
    <recommendedName>
        <fullName evidence="5">B box-type domain-containing protein</fullName>
    </recommendedName>
</protein>
<feature type="coiled-coil region" evidence="1">
    <location>
        <begin position="123"/>
        <end position="154"/>
    </location>
</feature>
<sequence length="230" mass="26494">MSKILNNSVDITTGRKSSTTKRDKPRDPKGSDVRTASTVPVTLPYNQCKKHNGEPEEMFCLEHSCMVCIVCRRMYHGKCQEILRIGEASINFTKGSAPQKCHKQMRELFGKCQAVAREREWDLNDLERKRDDVINAVQHEKQKVLAKVEKLVERVMGDIERRYTIERTEISNHLLSLKEMAQELDTKVKLIETKRKVDSDLEMFVAVQNAMDGHKKTTSALMKIHNEAHK</sequence>
<name>A0ABY7ES40_MYAAR</name>
<evidence type="ECO:0000256" key="1">
    <source>
        <dbReference type="SAM" id="Coils"/>
    </source>
</evidence>
<evidence type="ECO:0000313" key="4">
    <source>
        <dbReference type="Proteomes" id="UP001164746"/>
    </source>
</evidence>
<dbReference type="EMBL" id="CP111019">
    <property type="protein sequence ID" value="WAR11757.1"/>
    <property type="molecule type" value="Genomic_DNA"/>
</dbReference>
<reference evidence="3" key="1">
    <citation type="submission" date="2022-11" db="EMBL/GenBank/DDBJ databases">
        <title>Centuries of genome instability and evolution in soft-shell clam transmissible cancer (bioRxiv).</title>
        <authorList>
            <person name="Hart S.F.M."/>
            <person name="Yonemitsu M.A."/>
            <person name="Giersch R.M."/>
            <person name="Beal B.F."/>
            <person name="Arriagada G."/>
            <person name="Davis B.W."/>
            <person name="Ostrander E.A."/>
            <person name="Goff S.P."/>
            <person name="Metzger M.J."/>
        </authorList>
    </citation>
    <scope>NUCLEOTIDE SEQUENCE</scope>
    <source>
        <strain evidence="3">MELC-2E11</strain>
        <tissue evidence="3">Siphon/mantle</tissue>
    </source>
</reference>
<feature type="compositionally biased region" description="Polar residues" evidence="2">
    <location>
        <begin position="1"/>
        <end position="17"/>
    </location>
</feature>
<evidence type="ECO:0000256" key="2">
    <source>
        <dbReference type="SAM" id="MobiDB-lite"/>
    </source>
</evidence>
<proteinExistence type="predicted"/>
<gene>
    <name evidence="3" type="ORF">MAR_025937</name>
</gene>
<accession>A0ABY7ES40</accession>
<feature type="non-terminal residue" evidence="3">
    <location>
        <position position="230"/>
    </location>
</feature>